<feature type="region of interest" description="Disordered" evidence="1">
    <location>
        <begin position="1"/>
        <end position="38"/>
    </location>
</feature>
<evidence type="ECO:0000313" key="2">
    <source>
        <dbReference type="EMBL" id="KAK6620998.1"/>
    </source>
</evidence>
<proteinExistence type="predicted"/>
<accession>A0AAN8PUF2</accession>
<sequence>MEIRRKREKERERDEEKAWRGDGERPEMKNKERDRERERRRYRDEYLLGFFFMKDEIKSQWKNVGWVPRNGCTVGLCEPTERTVRYLLHPWKTTPTTIDE</sequence>
<dbReference type="AlphaFoldDB" id="A0AAN8PUF2"/>
<name>A0AAN8PUF2_POLSC</name>
<reference evidence="2 3" key="1">
    <citation type="submission" date="2023-10" db="EMBL/GenBank/DDBJ databases">
        <title>Genomes of two closely related lineages of the louse Polyplax serrata with different host specificities.</title>
        <authorList>
            <person name="Martinu J."/>
            <person name="Tarabai H."/>
            <person name="Stefka J."/>
            <person name="Hypsa V."/>
        </authorList>
    </citation>
    <scope>NUCLEOTIDE SEQUENCE [LARGE SCALE GENOMIC DNA]</scope>
    <source>
        <strain evidence="2">HR10_N</strain>
    </source>
</reference>
<protein>
    <submittedName>
        <fullName evidence="2">Uncharacterized protein</fullName>
    </submittedName>
</protein>
<organism evidence="2 3">
    <name type="scientific">Polyplax serrata</name>
    <name type="common">Common mouse louse</name>
    <dbReference type="NCBI Taxonomy" id="468196"/>
    <lineage>
        <taxon>Eukaryota</taxon>
        <taxon>Metazoa</taxon>
        <taxon>Ecdysozoa</taxon>
        <taxon>Arthropoda</taxon>
        <taxon>Hexapoda</taxon>
        <taxon>Insecta</taxon>
        <taxon>Pterygota</taxon>
        <taxon>Neoptera</taxon>
        <taxon>Paraneoptera</taxon>
        <taxon>Psocodea</taxon>
        <taxon>Troctomorpha</taxon>
        <taxon>Phthiraptera</taxon>
        <taxon>Anoplura</taxon>
        <taxon>Polyplacidae</taxon>
        <taxon>Polyplax</taxon>
    </lineage>
</organism>
<comment type="caution">
    <text evidence="2">The sequence shown here is derived from an EMBL/GenBank/DDBJ whole genome shotgun (WGS) entry which is preliminary data.</text>
</comment>
<dbReference type="EMBL" id="JAWJWE010000039">
    <property type="protein sequence ID" value="KAK6620998.1"/>
    <property type="molecule type" value="Genomic_DNA"/>
</dbReference>
<gene>
    <name evidence="2" type="ORF">RUM43_011301</name>
</gene>
<evidence type="ECO:0000256" key="1">
    <source>
        <dbReference type="SAM" id="MobiDB-lite"/>
    </source>
</evidence>
<evidence type="ECO:0000313" key="3">
    <source>
        <dbReference type="Proteomes" id="UP001372834"/>
    </source>
</evidence>
<dbReference type="Proteomes" id="UP001372834">
    <property type="component" value="Unassembled WGS sequence"/>
</dbReference>